<dbReference type="AlphaFoldDB" id="A0A6B8M5J0"/>
<evidence type="ECO:0000256" key="1">
    <source>
        <dbReference type="SAM" id="MobiDB-lite"/>
    </source>
</evidence>
<dbReference type="Proteomes" id="UP000422569">
    <property type="component" value="Chromosome"/>
</dbReference>
<feature type="region of interest" description="Disordered" evidence="1">
    <location>
        <begin position="123"/>
        <end position="150"/>
    </location>
</feature>
<feature type="signal peptide" evidence="2">
    <location>
        <begin position="1"/>
        <end position="29"/>
    </location>
</feature>
<accession>A0A6B8M5J0</accession>
<organism evidence="3 4">
    <name type="scientific">Methylocystis parvus</name>
    <dbReference type="NCBI Taxonomy" id="134"/>
    <lineage>
        <taxon>Bacteria</taxon>
        <taxon>Pseudomonadati</taxon>
        <taxon>Pseudomonadota</taxon>
        <taxon>Alphaproteobacteria</taxon>
        <taxon>Hyphomicrobiales</taxon>
        <taxon>Methylocystaceae</taxon>
        <taxon>Methylocystis</taxon>
    </lineage>
</organism>
<evidence type="ECO:0000256" key="2">
    <source>
        <dbReference type="SAM" id="SignalP"/>
    </source>
</evidence>
<dbReference type="KEGG" id="mpar:F7D14_12445"/>
<sequence>MKISAASFSRSVLGLSLLALVAGANVAHAQSCQEDFQKLTQRRMAQIQALNSLGKAGKGKMDPNAACPTAKKLVGIENEMLGYMTKNKEWCAIPDNVIDGFKQAGAKTKNFASQACSVAAKMKQMQQQQREQAANGGGMGAPPKLPSGPL</sequence>
<reference evidence="3 4" key="1">
    <citation type="submission" date="2019-09" db="EMBL/GenBank/DDBJ databases">
        <title>Isolation and complete genome sequencing of Methylocystis species.</title>
        <authorList>
            <person name="Rumah B.L."/>
            <person name="Stead C.E."/>
            <person name="Stevens B.C."/>
            <person name="Minton N.P."/>
            <person name="Grosse-Honebrink A."/>
            <person name="Zhang Y."/>
        </authorList>
    </citation>
    <scope>NUCLEOTIDE SEQUENCE [LARGE SCALE GENOMIC DNA]</scope>
    <source>
        <strain evidence="3 4">BRCS2</strain>
    </source>
</reference>
<dbReference type="EMBL" id="CP044331">
    <property type="protein sequence ID" value="QGM98201.1"/>
    <property type="molecule type" value="Genomic_DNA"/>
</dbReference>
<keyword evidence="4" id="KW-1185">Reference proteome</keyword>
<feature type="compositionally biased region" description="Low complexity" evidence="1">
    <location>
        <begin position="123"/>
        <end position="134"/>
    </location>
</feature>
<protein>
    <submittedName>
        <fullName evidence="3">Uncharacterized protein</fullName>
    </submittedName>
</protein>
<keyword evidence="2" id="KW-0732">Signal</keyword>
<feature type="chain" id="PRO_5025598045" evidence="2">
    <location>
        <begin position="30"/>
        <end position="150"/>
    </location>
</feature>
<name>A0A6B8M5J0_9HYPH</name>
<evidence type="ECO:0000313" key="3">
    <source>
        <dbReference type="EMBL" id="QGM98201.1"/>
    </source>
</evidence>
<dbReference type="RefSeq" id="WP_016921604.1">
    <property type="nucleotide sequence ID" value="NZ_CP044331.1"/>
</dbReference>
<evidence type="ECO:0000313" key="4">
    <source>
        <dbReference type="Proteomes" id="UP000422569"/>
    </source>
</evidence>
<proteinExistence type="predicted"/>
<gene>
    <name evidence="3" type="ORF">F7D14_12445</name>
</gene>